<dbReference type="Gene3D" id="2.60.120.10">
    <property type="entry name" value="Jelly Rolls"/>
    <property type="match status" value="1"/>
</dbReference>
<dbReference type="SUPFAM" id="SSF51182">
    <property type="entry name" value="RmlC-like cupins"/>
    <property type="match status" value="1"/>
</dbReference>
<dbReference type="InterPro" id="IPR011051">
    <property type="entry name" value="RmlC_Cupin_sf"/>
</dbReference>
<dbReference type="AlphaFoldDB" id="A0A430K1G6"/>
<protein>
    <submittedName>
        <fullName evidence="2">Cupin domain-containing protein</fullName>
    </submittedName>
</protein>
<evidence type="ECO:0000259" key="1">
    <source>
        <dbReference type="Pfam" id="PF07883"/>
    </source>
</evidence>
<dbReference type="RefSeq" id="WP_126162990.1">
    <property type="nucleotide sequence ID" value="NZ_RQPJ01000014.1"/>
</dbReference>
<evidence type="ECO:0000313" key="2">
    <source>
        <dbReference type="EMBL" id="RTE52757.1"/>
    </source>
</evidence>
<comment type="caution">
    <text evidence="2">The sequence shown here is derived from an EMBL/GenBank/DDBJ whole genome shotgun (WGS) entry which is preliminary data.</text>
</comment>
<sequence length="98" mass="11575">MMYNLNQQIENQEYNQLQLQKWVKSEAFEILSVSLEKDAVFPEHTSPKDAQLIVLEGEITFHINNRSFSIGRQQHFSFPKEEPHWVSAVQNSKFLIIR</sequence>
<dbReference type="Pfam" id="PF07883">
    <property type="entry name" value="Cupin_2"/>
    <property type="match status" value="1"/>
</dbReference>
<evidence type="ECO:0000313" key="3">
    <source>
        <dbReference type="Proteomes" id="UP000267585"/>
    </source>
</evidence>
<dbReference type="InterPro" id="IPR013096">
    <property type="entry name" value="Cupin_2"/>
</dbReference>
<dbReference type="OrthoDB" id="1121094at2"/>
<dbReference type="InterPro" id="IPR014710">
    <property type="entry name" value="RmlC-like_jellyroll"/>
</dbReference>
<proteinExistence type="predicted"/>
<organism evidence="2 3">
    <name type="scientific">Arenibacter aquaticus</name>
    <dbReference type="NCBI Taxonomy" id="2489054"/>
    <lineage>
        <taxon>Bacteria</taxon>
        <taxon>Pseudomonadati</taxon>
        <taxon>Bacteroidota</taxon>
        <taxon>Flavobacteriia</taxon>
        <taxon>Flavobacteriales</taxon>
        <taxon>Flavobacteriaceae</taxon>
        <taxon>Arenibacter</taxon>
    </lineage>
</organism>
<name>A0A430K1G6_9FLAO</name>
<feature type="domain" description="Cupin type-2" evidence="1">
    <location>
        <begin position="33"/>
        <end position="91"/>
    </location>
</feature>
<dbReference type="EMBL" id="RQPJ01000014">
    <property type="protein sequence ID" value="RTE52757.1"/>
    <property type="molecule type" value="Genomic_DNA"/>
</dbReference>
<gene>
    <name evidence="2" type="ORF">EHW67_13870</name>
</gene>
<keyword evidence="3" id="KW-1185">Reference proteome</keyword>
<dbReference type="Proteomes" id="UP000267585">
    <property type="component" value="Unassembled WGS sequence"/>
</dbReference>
<reference evidence="2 3" key="1">
    <citation type="submission" date="2018-11" db="EMBL/GenBank/DDBJ databases">
        <title>Arenibacter aquaticus sp.nov., a marine bacterium isolated from surface seawater in the South China Sea.</title>
        <authorList>
            <person name="Guo J."/>
            <person name="Sun J."/>
        </authorList>
    </citation>
    <scope>NUCLEOTIDE SEQUENCE [LARGE SCALE GENOMIC DNA]</scope>
    <source>
        <strain evidence="2 3">GUO666</strain>
    </source>
</reference>
<accession>A0A430K1G6</accession>